<dbReference type="EMBL" id="CP025738">
    <property type="protein sequence ID" value="AUO49178.1"/>
    <property type="molecule type" value="Genomic_DNA"/>
</dbReference>
<proteinExistence type="predicted"/>
<organism evidence="1 2">
    <name type="scientific">Pseudomonas ogarae (strain DSM 112162 / CECT 30235 / F113)</name>
    <dbReference type="NCBI Taxonomy" id="1114970"/>
    <lineage>
        <taxon>Bacteria</taxon>
        <taxon>Pseudomonadati</taxon>
        <taxon>Pseudomonadota</taxon>
        <taxon>Gammaproteobacteria</taxon>
        <taxon>Pseudomonadales</taxon>
        <taxon>Pseudomonadaceae</taxon>
        <taxon>Pseudomonas</taxon>
    </lineage>
</organism>
<evidence type="ECO:0000313" key="1">
    <source>
        <dbReference type="EMBL" id="AUO49178.1"/>
    </source>
</evidence>
<reference evidence="1 2" key="1">
    <citation type="submission" date="2018-01" db="EMBL/GenBank/DDBJ databases">
        <title>Tropical forage species Digitaria eriantha prevents oxidative stress under low temperature conditions by the incorporation of polyhydroxybutyrate-producing endophytic bacteria.</title>
        <authorList>
            <person name="Stritzler M."/>
            <person name="Ayub N."/>
        </authorList>
    </citation>
    <scope>NUCLEOTIDE SEQUENCE [LARGE SCALE GENOMIC DNA]</scope>
    <source>
        <strain evidence="1 2">FR1</strain>
    </source>
</reference>
<sequence length="67" mass="7470">MSRSLGLRDDRRVREVLVMQIAGLFPLDPVRCHRGQALLPQVERVYVGANLLPQVEQGLCGSKACPR</sequence>
<evidence type="ECO:0000313" key="2">
    <source>
        <dbReference type="Proteomes" id="UP000235315"/>
    </source>
</evidence>
<protein>
    <submittedName>
        <fullName evidence="1">Uncharacterized protein</fullName>
    </submittedName>
</protein>
<keyword evidence="2" id="KW-1185">Reference proteome</keyword>
<name>A0ABN5GD78_PSEO1</name>
<accession>A0ABN5GD78</accession>
<gene>
    <name evidence="1" type="ORF">C1C98_28910</name>
</gene>
<dbReference type="Proteomes" id="UP000235315">
    <property type="component" value="Chromosome"/>
</dbReference>